<dbReference type="InterPro" id="IPR000477">
    <property type="entry name" value="RT_dom"/>
</dbReference>
<feature type="domain" description="Reverse transcriptase" evidence="1">
    <location>
        <begin position="1"/>
        <end position="145"/>
    </location>
</feature>
<dbReference type="Proteomes" id="UP000015106">
    <property type="component" value="Chromosome 7"/>
</dbReference>
<dbReference type="Gramene" id="TuG1812G0700004656.01.T01">
    <property type="protein sequence ID" value="TuG1812G0700004656.01.T01.cds459927"/>
    <property type="gene ID" value="TuG1812G0700004656.01"/>
</dbReference>
<accession>A0A8R7V5F8</accession>
<evidence type="ECO:0000313" key="2">
    <source>
        <dbReference type="EnsemblPlants" id="TuG1812G0700004656.01.T01.cds459927"/>
    </source>
</evidence>
<reference evidence="2" key="3">
    <citation type="submission" date="2022-06" db="UniProtKB">
        <authorList>
            <consortium name="EnsemblPlants"/>
        </authorList>
    </citation>
    <scope>IDENTIFICATION</scope>
</reference>
<reference evidence="3" key="1">
    <citation type="journal article" date="2013" name="Nature">
        <title>Draft genome of the wheat A-genome progenitor Triticum urartu.</title>
        <authorList>
            <person name="Ling H.Q."/>
            <person name="Zhao S."/>
            <person name="Liu D."/>
            <person name="Wang J."/>
            <person name="Sun H."/>
            <person name="Zhang C."/>
            <person name="Fan H."/>
            <person name="Li D."/>
            <person name="Dong L."/>
            <person name="Tao Y."/>
            <person name="Gao C."/>
            <person name="Wu H."/>
            <person name="Li Y."/>
            <person name="Cui Y."/>
            <person name="Guo X."/>
            <person name="Zheng S."/>
            <person name="Wang B."/>
            <person name="Yu K."/>
            <person name="Liang Q."/>
            <person name="Yang W."/>
            <person name="Lou X."/>
            <person name="Chen J."/>
            <person name="Feng M."/>
            <person name="Jian J."/>
            <person name="Zhang X."/>
            <person name="Luo G."/>
            <person name="Jiang Y."/>
            <person name="Liu J."/>
            <person name="Wang Z."/>
            <person name="Sha Y."/>
            <person name="Zhang B."/>
            <person name="Wu H."/>
            <person name="Tang D."/>
            <person name="Shen Q."/>
            <person name="Xue P."/>
            <person name="Zou S."/>
            <person name="Wang X."/>
            <person name="Liu X."/>
            <person name="Wang F."/>
            <person name="Yang Y."/>
            <person name="An X."/>
            <person name="Dong Z."/>
            <person name="Zhang K."/>
            <person name="Zhang X."/>
            <person name="Luo M.C."/>
            <person name="Dvorak J."/>
            <person name="Tong Y."/>
            <person name="Wang J."/>
            <person name="Yang H."/>
            <person name="Li Z."/>
            <person name="Wang D."/>
            <person name="Zhang A."/>
            <person name="Wang J."/>
        </authorList>
    </citation>
    <scope>NUCLEOTIDE SEQUENCE</scope>
    <source>
        <strain evidence="3">cv. G1812</strain>
    </source>
</reference>
<reference evidence="2" key="2">
    <citation type="submission" date="2018-03" db="EMBL/GenBank/DDBJ databases">
        <title>The Triticum urartu genome reveals the dynamic nature of wheat genome evolution.</title>
        <authorList>
            <person name="Ling H."/>
            <person name="Ma B."/>
            <person name="Shi X."/>
            <person name="Liu H."/>
            <person name="Dong L."/>
            <person name="Sun H."/>
            <person name="Cao Y."/>
            <person name="Gao Q."/>
            <person name="Zheng S."/>
            <person name="Li Y."/>
            <person name="Yu Y."/>
            <person name="Du H."/>
            <person name="Qi M."/>
            <person name="Li Y."/>
            <person name="Yu H."/>
            <person name="Cui Y."/>
            <person name="Wang N."/>
            <person name="Chen C."/>
            <person name="Wu H."/>
            <person name="Zhao Y."/>
            <person name="Zhang J."/>
            <person name="Li Y."/>
            <person name="Zhou W."/>
            <person name="Zhang B."/>
            <person name="Hu W."/>
            <person name="Eijk M."/>
            <person name="Tang J."/>
            <person name="Witsenboer H."/>
            <person name="Zhao S."/>
            <person name="Li Z."/>
            <person name="Zhang A."/>
            <person name="Wang D."/>
            <person name="Liang C."/>
        </authorList>
    </citation>
    <scope>NUCLEOTIDE SEQUENCE [LARGE SCALE GENOMIC DNA]</scope>
    <source>
        <strain evidence="2">cv. G1812</strain>
    </source>
</reference>
<dbReference type="EnsemblPlants" id="TuG1812G0700004656.01.T01">
    <property type="protein sequence ID" value="TuG1812G0700004656.01.T01.cds459927"/>
    <property type="gene ID" value="TuG1812G0700004656.01"/>
</dbReference>
<dbReference type="PROSITE" id="PS50878">
    <property type="entry name" value="RT_POL"/>
    <property type="match status" value="1"/>
</dbReference>
<protein>
    <recommendedName>
        <fullName evidence="1">Reverse transcriptase domain-containing protein</fullName>
    </recommendedName>
</protein>
<organism evidence="2 3">
    <name type="scientific">Triticum urartu</name>
    <name type="common">Red wild einkorn</name>
    <name type="synonym">Crithodium urartu</name>
    <dbReference type="NCBI Taxonomy" id="4572"/>
    <lineage>
        <taxon>Eukaryota</taxon>
        <taxon>Viridiplantae</taxon>
        <taxon>Streptophyta</taxon>
        <taxon>Embryophyta</taxon>
        <taxon>Tracheophyta</taxon>
        <taxon>Spermatophyta</taxon>
        <taxon>Magnoliopsida</taxon>
        <taxon>Liliopsida</taxon>
        <taxon>Poales</taxon>
        <taxon>Poaceae</taxon>
        <taxon>BOP clade</taxon>
        <taxon>Pooideae</taxon>
        <taxon>Triticodae</taxon>
        <taxon>Triticeae</taxon>
        <taxon>Triticinae</taxon>
        <taxon>Triticum</taxon>
    </lineage>
</organism>
<name>A0A8R7V5F8_TRIUA</name>
<evidence type="ECO:0000259" key="1">
    <source>
        <dbReference type="PROSITE" id="PS50878"/>
    </source>
</evidence>
<keyword evidence="3" id="KW-1185">Reference proteome</keyword>
<sequence>MPSLPPAPLPLCLMEFLVDGFSVKMVFANLIRSPPISIIIADILQQLIIKANNDGLLFHPLCPHLPCPVLQYADDTLIIVKASPDATKHLKAILDDFAAATGLQINFSKTTFIPLNVTPGEAATLAADLATDIASFPQTYLDLPLSPHKLPPSAFQPVIDRCDTYLT</sequence>
<proteinExistence type="predicted"/>
<dbReference type="Pfam" id="PF00078">
    <property type="entry name" value="RVT_1"/>
    <property type="match status" value="1"/>
</dbReference>
<dbReference type="AlphaFoldDB" id="A0A8R7V5F8"/>
<evidence type="ECO:0000313" key="3">
    <source>
        <dbReference type="Proteomes" id="UP000015106"/>
    </source>
</evidence>